<proteinExistence type="predicted"/>
<accession>A0AAW5P6Y8</accession>
<dbReference type="AlphaFoldDB" id="A0AAW5P6Y8"/>
<feature type="region of interest" description="Disordered" evidence="1">
    <location>
        <begin position="238"/>
        <end position="266"/>
    </location>
</feature>
<feature type="compositionally biased region" description="Acidic residues" evidence="1">
    <location>
        <begin position="241"/>
        <end position="266"/>
    </location>
</feature>
<protein>
    <submittedName>
        <fullName evidence="2">Uncharacterized protein</fullName>
    </submittedName>
</protein>
<organism evidence="2 3">
    <name type="scientific">Salinibacter ruber</name>
    <dbReference type="NCBI Taxonomy" id="146919"/>
    <lineage>
        <taxon>Bacteria</taxon>
        <taxon>Pseudomonadati</taxon>
        <taxon>Rhodothermota</taxon>
        <taxon>Rhodothermia</taxon>
        <taxon>Rhodothermales</taxon>
        <taxon>Salinibacteraceae</taxon>
        <taxon>Salinibacter</taxon>
    </lineage>
</organism>
<name>A0AAW5P6Y8_9BACT</name>
<evidence type="ECO:0000313" key="2">
    <source>
        <dbReference type="EMBL" id="MCS4157653.1"/>
    </source>
</evidence>
<dbReference type="Proteomes" id="UP001155110">
    <property type="component" value="Unassembled WGS sequence"/>
</dbReference>
<evidence type="ECO:0000256" key="1">
    <source>
        <dbReference type="SAM" id="MobiDB-lite"/>
    </source>
</evidence>
<dbReference type="EMBL" id="JANTZM010000007">
    <property type="protein sequence ID" value="MCS4157653.1"/>
    <property type="molecule type" value="Genomic_DNA"/>
</dbReference>
<sequence length="266" mass="28948">MVPTMLNSIQNAWNSTKNFLTPDDQEEFRRTVRRYSAHATFLGSTLFGAGAGLALRDALQSKGSENVILGQLDAATEGLSDDTVEGLCLAAGITGGTAAGKKLHGIMRPKEQVEIDLPYVQDEVDSEEAQRILRREQRKTRLAMEQIADAVGVEDVDELGSGYEPIQSLENAIMSRIGDLREIPELWDIRSRALDESVARSIIVSVQGLENARPSLVRAIIQNESRDQVIEAAEETIAALQEDEEDQTSDAAENGEADEPAEAAQA</sequence>
<gene>
    <name evidence="2" type="ORF">GGP99_001617</name>
</gene>
<evidence type="ECO:0000313" key="3">
    <source>
        <dbReference type="Proteomes" id="UP001155110"/>
    </source>
</evidence>
<reference evidence="2" key="1">
    <citation type="submission" date="2022-08" db="EMBL/GenBank/DDBJ databases">
        <title>Genomic Encyclopedia of Type Strains, Phase V (KMG-V): Genome sequencing to study the core and pangenomes of soil and plant-associated prokaryotes.</title>
        <authorList>
            <person name="Whitman W."/>
        </authorList>
    </citation>
    <scope>NUCLEOTIDE SEQUENCE</scope>
    <source>
        <strain evidence="2">SP3002</strain>
    </source>
</reference>
<comment type="caution">
    <text evidence="2">The sequence shown here is derived from an EMBL/GenBank/DDBJ whole genome shotgun (WGS) entry which is preliminary data.</text>
</comment>